<dbReference type="Pfam" id="PF25156">
    <property type="entry name" value="PNGase_A_C"/>
    <property type="match status" value="1"/>
</dbReference>
<dbReference type="Pfam" id="PF12222">
    <property type="entry name" value="PNGaseA"/>
    <property type="match status" value="1"/>
</dbReference>
<feature type="compositionally biased region" description="Low complexity" evidence="1">
    <location>
        <begin position="916"/>
        <end position="936"/>
    </location>
</feature>
<proteinExistence type="predicted"/>
<dbReference type="EMBL" id="PTQR01000059">
    <property type="protein sequence ID" value="TKX23041.1"/>
    <property type="molecule type" value="Genomic_DNA"/>
</dbReference>
<comment type="caution">
    <text evidence="3">The sequence shown here is derived from an EMBL/GenBank/DDBJ whole genome shotgun (WGS) entry which is preliminary data.</text>
</comment>
<feature type="region of interest" description="Disordered" evidence="1">
    <location>
        <begin position="419"/>
        <end position="439"/>
    </location>
</feature>
<evidence type="ECO:0000259" key="2">
    <source>
        <dbReference type="Pfam" id="PF12222"/>
    </source>
</evidence>
<gene>
    <name evidence="3" type="ORF">C1H76_4780</name>
</gene>
<reference evidence="3 4" key="1">
    <citation type="submission" date="2018-02" db="EMBL/GenBank/DDBJ databases">
        <title>Draft genome sequences of Elsinoe sp., causing black scab on jojoba.</title>
        <authorList>
            <person name="Stodart B."/>
            <person name="Jeffress S."/>
            <person name="Ash G."/>
            <person name="Arun Chinnappa K."/>
        </authorList>
    </citation>
    <scope>NUCLEOTIDE SEQUENCE [LARGE SCALE GENOMIC DNA]</scope>
    <source>
        <strain evidence="3 4">Hillstone_2</strain>
    </source>
</reference>
<evidence type="ECO:0000313" key="4">
    <source>
        <dbReference type="Proteomes" id="UP000308133"/>
    </source>
</evidence>
<feature type="region of interest" description="Disordered" evidence="1">
    <location>
        <begin position="904"/>
        <end position="936"/>
    </location>
</feature>
<dbReference type="InterPro" id="IPR056948">
    <property type="entry name" value="PNGaseA_N"/>
</dbReference>
<name>A0A4U7B126_9PEZI</name>
<feature type="compositionally biased region" description="Polar residues" evidence="1">
    <location>
        <begin position="904"/>
        <end position="915"/>
    </location>
</feature>
<evidence type="ECO:0000313" key="3">
    <source>
        <dbReference type="EMBL" id="TKX23041.1"/>
    </source>
</evidence>
<feature type="compositionally biased region" description="Basic residues" evidence="1">
    <location>
        <begin position="427"/>
        <end position="436"/>
    </location>
</feature>
<dbReference type="Pfam" id="PF14441">
    <property type="entry name" value="OTT_1508_deam"/>
    <property type="match status" value="1"/>
</dbReference>
<sequence length="1167" mass="128325">MGLSPDTAFKSKSVWNGLDRTALERQLQALYNSQHVPEPRSPVNNVILGSENTFSSNIEQSLADDFAFIAACEPGVDHVSAVAIEQDVEKHSLLIRLAANEGVCSKVRTAFDEIVGELRTNAKREISLADCQTRIYNTILRLNRNRILGRLCSAWFKPPSYLRGSKGPLPARLGDDLNGKPHNENDAGWLEIQHDVKAFEEAFMFLEEKNPEDLIAKIDGVVKSAYRLTVDGVGFPARLKALGLSDKICDSRTTREIGKVANYWKVARHISKCSRQYGTYFANAEWRHIPHYQASKSSKVTPKQYIHAEIQVLVYYELNPSRYAPRVIGTSKDACFLCDSFIRAHKSFSITRAHRQIFPQWTIPDLKEYNAETVKRLREALQAVVRDTSQETRTSKHKFWRPLPLQSAINLHAARLVTPVSSETSHRSTKKGKSKPHLTAERCIPTVAMAEPIPMALLRDVVAPLSDSASATTRPSYATNEIEDGDAETIEVDHDDPTTEDHGLLHLFLGLCTKHSGARSSQTMKEIVVVWGRIENGLGEKRIQLDDIPFGRELTVDMWPDTCQDERSFILDGGRRGEVAPPVRFYSKNGDEETPSCQSLLVSYSFGNSYGQPFVGPYTPPACDFNRVTWNLTVTSSGRQFDRLGTVSLGEIEVFRTSTAEPTANGIIWTYIKDVSSFLSLFKQPQTLIFDLGNIINDIYTGPFNVTLTASYYTVDDTDTLPAADVILPVSKRLQNASSVFNVPPDNATNLITLPQNVEKAIVTIAATGQSLEEFWWSNVLEQDVNDFPTAGTLPGLSPFREVQLLIDGNLAGVVWPFPVIFTGGVVPGFWRPIVGIDAYDLREDEIDISPWLPLLCDNQAHNFTLVVSGLAPDTTNITSTLSERVNTYWVIDAKIFLWLSPTSSQPTTGTAPTVSTPAPSILTSSTLTPTSSNDSTLTYSVSVSRSLSITSTLHLPTGPRNTTWSQSLTHSSSGTLSSFGNAQLSTLLITGRDASSSGYERFVMYPLNVSSLYIPRADGFGLSASLTRGKDVRTFGPSVFPKGLESFSGAREYGGGRGKGAWLDTTQEGEARYESNTTSNVATSYGDTRQVLKFSEVEGEEDAGRELYFRDVEGRNGTIVADEVRDVQGGGDGGRRKGGGSQHVQFAVRLPGLRGSGMSVRGPPGA</sequence>
<dbReference type="PANTHER" id="PTHR31104">
    <property type="entry name" value="PEPTIDE-N4-(N-ACETYL-BETA-GLUCOSAMINYL)ASPARAGINE AMIDASE A PROTEIN"/>
    <property type="match status" value="1"/>
</dbReference>
<dbReference type="InterPro" id="IPR021102">
    <property type="entry name" value="PNGase_A"/>
</dbReference>
<dbReference type="AlphaFoldDB" id="A0A4U7B126"/>
<dbReference type="InterPro" id="IPR027796">
    <property type="entry name" value="OTT_1508_deam-like"/>
</dbReference>
<evidence type="ECO:0000256" key="1">
    <source>
        <dbReference type="SAM" id="MobiDB-lite"/>
    </source>
</evidence>
<organism evidence="3 4">
    <name type="scientific">Elsinoe australis</name>
    <dbReference type="NCBI Taxonomy" id="40998"/>
    <lineage>
        <taxon>Eukaryota</taxon>
        <taxon>Fungi</taxon>
        <taxon>Dikarya</taxon>
        <taxon>Ascomycota</taxon>
        <taxon>Pezizomycotina</taxon>
        <taxon>Dothideomycetes</taxon>
        <taxon>Dothideomycetidae</taxon>
        <taxon>Myriangiales</taxon>
        <taxon>Elsinoaceae</taxon>
        <taxon>Elsinoe</taxon>
    </lineage>
</organism>
<protein>
    <recommendedName>
        <fullName evidence="2">Peptide N-acetyl-beta-D-glucosaminyl asparaginase amidase A N-terminal domain-containing protein</fullName>
    </recommendedName>
</protein>
<feature type="domain" description="Peptide N-acetyl-beta-D-glucosaminyl asparaginase amidase A N-terminal" evidence="2">
    <location>
        <begin position="591"/>
        <end position="909"/>
    </location>
</feature>
<dbReference type="Proteomes" id="UP000308133">
    <property type="component" value="Unassembled WGS sequence"/>
</dbReference>
<accession>A0A4U7B126</accession>